<sequence>MRKLLLATTAVAGAALIAPTAMAQMPIVIEPPGFMAGSGGNGTPRGSMGAVRVSLGGYFDVRAGYVSDSNDRSAVPATQAATAAAGNVGSIAGSTRTFGRQRVDFQSDFELNVFVDGKAANGLEYGAVIELQVDNVGAGATGTSIDTDEFYGYLSSPMFGTIRFGDEDAAANLLQVRVPLIRGADTDNYWDEFLQRNGGDGSPSLLTSITDGSDATKIIYLSPQFFGFDFGLSYAPNSGEGERFALGRTQQPALNTAASVAQRDRSARRNEITGAIRYRGTFGPVGLTAGFSALQSDSQQLVAAPTSLQVARRITAYAGGIQLAAFGFTVGGEYVWGDYQGVSVGLAPLARGREASRHYVLGATYTVPGLGTQIGGFWGQAIQDNGRSTSPNGTAGQDTVFGANVRDRNQTVYSFGVVHPLAPGLQLYANYTHMRDANEPNSATNNTRLDQNAARAGLQNIRNAEVYMAGFRVSF</sequence>
<gene>
    <name evidence="3" type="ORF">GXW79_18550</name>
</gene>
<dbReference type="SUPFAM" id="SSF56935">
    <property type="entry name" value="Porins"/>
    <property type="match status" value="1"/>
</dbReference>
<dbReference type="Gene3D" id="2.40.160.10">
    <property type="entry name" value="Porin"/>
    <property type="match status" value="1"/>
</dbReference>
<dbReference type="AlphaFoldDB" id="A0AAF1K6A0"/>
<feature type="signal peptide" evidence="1">
    <location>
        <begin position="1"/>
        <end position="23"/>
    </location>
</feature>
<evidence type="ECO:0000313" key="3">
    <source>
        <dbReference type="EMBL" id="MBR0657084.1"/>
    </source>
</evidence>
<keyword evidence="1" id="KW-0732">Signal</keyword>
<dbReference type="Proteomes" id="UP001196068">
    <property type="component" value="Unassembled WGS sequence"/>
</dbReference>
<evidence type="ECO:0000313" key="4">
    <source>
        <dbReference type="Proteomes" id="UP001196068"/>
    </source>
</evidence>
<dbReference type="InterPro" id="IPR023614">
    <property type="entry name" value="Porin_dom_sf"/>
</dbReference>
<proteinExistence type="predicted"/>
<organism evidence="3 4">
    <name type="scientific">Plastoroseomonas arctica</name>
    <dbReference type="NCBI Taxonomy" id="1509237"/>
    <lineage>
        <taxon>Bacteria</taxon>
        <taxon>Pseudomonadati</taxon>
        <taxon>Pseudomonadota</taxon>
        <taxon>Alphaproteobacteria</taxon>
        <taxon>Acetobacterales</taxon>
        <taxon>Acetobacteraceae</taxon>
        <taxon>Plastoroseomonas</taxon>
    </lineage>
</organism>
<comment type="caution">
    <text evidence="3">The sequence shown here is derived from an EMBL/GenBank/DDBJ whole genome shotgun (WGS) entry which is preliminary data.</text>
</comment>
<feature type="chain" id="PRO_5041918841" evidence="1">
    <location>
        <begin position="24"/>
        <end position="475"/>
    </location>
</feature>
<dbReference type="GO" id="GO:0016020">
    <property type="term" value="C:membrane"/>
    <property type="evidence" value="ECO:0007669"/>
    <property type="project" value="InterPro"/>
</dbReference>
<feature type="domain" description="Porin" evidence="2">
    <location>
        <begin position="7"/>
        <end position="436"/>
    </location>
</feature>
<dbReference type="Pfam" id="PF13609">
    <property type="entry name" value="Porin_4"/>
    <property type="match status" value="1"/>
</dbReference>
<dbReference type="EMBL" id="JAAEDH010000026">
    <property type="protein sequence ID" value="MBR0657084.1"/>
    <property type="molecule type" value="Genomic_DNA"/>
</dbReference>
<reference evidence="3" key="1">
    <citation type="submission" date="2020-01" db="EMBL/GenBank/DDBJ databases">
        <authorList>
            <person name="Rat A."/>
        </authorList>
    </citation>
    <scope>NUCLEOTIDE SEQUENCE</scope>
    <source>
        <strain evidence="3">LMG 28251</strain>
    </source>
</reference>
<name>A0AAF1K6A0_9PROT</name>
<dbReference type="InterPro" id="IPR033900">
    <property type="entry name" value="Gram_neg_porin_domain"/>
</dbReference>
<keyword evidence="4" id="KW-1185">Reference proteome</keyword>
<dbReference type="RefSeq" id="WP_211875948.1">
    <property type="nucleotide sequence ID" value="NZ_JAAEDH010000026.1"/>
</dbReference>
<accession>A0AAF1K6A0</accession>
<evidence type="ECO:0000259" key="2">
    <source>
        <dbReference type="Pfam" id="PF13609"/>
    </source>
</evidence>
<dbReference type="GO" id="GO:0015288">
    <property type="term" value="F:porin activity"/>
    <property type="evidence" value="ECO:0007669"/>
    <property type="project" value="InterPro"/>
</dbReference>
<evidence type="ECO:0000256" key="1">
    <source>
        <dbReference type="SAM" id="SignalP"/>
    </source>
</evidence>
<protein>
    <submittedName>
        <fullName evidence="3">Porin</fullName>
    </submittedName>
</protein>
<reference evidence="3" key="2">
    <citation type="journal article" date="2021" name="Syst. Appl. Microbiol.">
        <title>Roseomonas hellenica sp. nov., isolated from roots of wild-growing Alkanna tinctoria.</title>
        <authorList>
            <person name="Rat A."/>
            <person name="Naranjo H.D."/>
            <person name="Lebbe L."/>
            <person name="Cnockaert M."/>
            <person name="Krigas N."/>
            <person name="Grigoriadou K."/>
            <person name="Maloupa E."/>
            <person name="Willems A."/>
        </authorList>
    </citation>
    <scope>NUCLEOTIDE SEQUENCE</scope>
    <source>
        <strain evidence="3">LMG 28251</strain>
    </source>
</reference>